<dbReference type="GO" id="GO:0009007">
    <property type="term" value="F:site-specific DNA-methyltransferase (adenine-specific) activity"/>
    <property type="evidence" value="ECO:0007669"/>
    <property type="project" value="UniProtKB-EC"/>
</dbReference>
<dbReference type="GO" id="GO:0009307">
    <property type="term" value="P:DNA restriction-modification system"/>
    <property type="evidence" value="ECO:0007669"/>
    <property type="project" value="InterPro"/>
</dbReference>
<evidence type="ECO:0000256" key="3">
    <source>
        <dbReference type="ARBA" id="ARBA00022691"/>
    </source>
</evidence>
<dbReference type="InterPro" id="IPR029063">
    <property type="entry name" value="SAM-dependent_MTases_sf"/>
</dbReference>
<dbReference type="GO" id="GO:0032259">
    <property type="term" value="P:methylation"/>
    <property type="evidence" value="ECO:0007669"/>
    <property type="project" value="UniProtKB-KW"/>
</dbReference>
<dbReference type="GO" id="GO:0043565">
    <property type="term" value="F:sequence-specific DNA binding"/>
    <property type="evidence" value="ECO:0007669"/>
    <property type="project" value="TreeGrafter"/>
</dbReference>
<dbReference type="Gene3D" id="3.40.50.150">
    <property type="entry name" value="Vaccinia Virus protein VP39"/>
    <property type="match status" value="1"/>
</dbReference>
<evidence type="ECO:0000256" key="1">
    <source>
        <dbReference type="ARBA" id="ARBA00022603"/>
    </source>
</evidence>
<proteinExistence type="predicted"/>
<dbReference type="GO" id="GO:0006298">
    <property type="term" value="P:mismatch repair"/>
    <property type="evidence" value="ECO:0007669"/>
    <property type="project" value="TreeGrafter"/>
</dbReference>
<dbReference type="InterPro" id="IPR012327">
    <property type="entry name" value="MeTrfase_D12"/>
</dbReference>
<name>A0A103Z2K5_BURCE</name>
<protein>
    <recommendedName>
        <fullName evidence="6">DNA adenine methylase</fullName>
    </recommendedName>
</protein>
<keyword evidence="2" id="KW-0808">Transferase</keyword>
<evidence type="ECO:0000313" key="4">
    <source>
        <dbReference type="EMBL" id="KVK72220.1"/>
    </source>
</evidence>
<keyword evidence="1" id="KW-0489">Methyltransferase</keyword>
<accession>A0A103Z2K5</accession>
<gene>
    <name evidence="4" type="ORF">WS90_34055</name>
</gene>
<sequence length="114" mass="13136">MRTNAEEIATGFSFVYVDPPYYQQGPKLYRHHYTDADHVALAQFLQTQGYPWLLSYDDHPRIRELYDGNTVQPIYLDYNVKSSRTARELAISNLVIPVPVYDGVPELLDVEVDA</sequence>
<dbReference type="AlphaFoldDB" id="A0A103Z2K5"/>
<keyword evidence="3" id="KW-0949">S-adenosyl-L-methionine</keyword>
<dbReference type="Pfam" id="PF02086">
    <property type="entry name" value="MethyltransfD12"/>
    <property type="match status" value="1"/>
</dbReference>
<evidence type="ECO:0008006" key="6">
    <source>
        <dbReference type="Google" id="ProtNLM"/>
    </source>
</evidence>
<reference evidence="4 5" key="1">
    <citation type="submission" date="2015-11" db="EMBL/GenBank/DDBJ databases">
        <title>Expanding the genomic diversity of Burkholderia species for the development of highly accurate diagnostics.</title>
        <authorList>
            <person name="Sahl J."/>
            <person name="Keim P."/>
            <person name="Wagner D."/>
        </authorList>
    </citation>
    <scope>NUCLEOTIDE SEQUENCE [LARGE SCALE GENOMIC DNA]</scope>
    <source>
        <strain evidence="4 5">MSMB1302</strain>
    </source>
</reference>
<dbReference type="Proteomes" id="UP000069001">
    <property type="component" value="Unassembled WGS sequence"/>
</dbReference>
<evidence type="ECO:0000313" key="5">
    <source>
        <dbReference type="Proteomes" id="UP000069001"/>
    </source>
</evidence>
<organism evidence="4 5">
    <name type="scientific">Burkholderia cepacia</name>
    <name type="common">Pseudomonas cepacia</name>
    <dbReference type="NCBI Taxonomy" id="292"/>
    <lineage>
        <taxon>Bacteria</taxon>
        <taxon>Pseudomonadati</taxon>
        <taxon>Pseudomonadota</taxon>
        <taxon>Betaproteobacteria</taxon>
        <taxon>Burkholderiales</taxon>
        <taxon>Burkholderiaceae</taxon>
        <taxon>Burkholderia</taxon>
        <taxon>Burkholderia cepacia complex</taxon>
    </lineage>
</organism>
<dbReference type="PANTHER" id="PTHR30481">
    <property type="entry name" value="DNA ADENINE METHYLASE"/>
    <property type="match status" value="1"/>
</dbReference>
<dbReference type="EMBL" id="LOYH01000107">
    <property type="protein sequence ID" value="KVK72220.1"/>
    <property type="molecule type" value="Genomic_DNA"/>
</dbReference>
<evidence type="ECO:0000256" key="2">
    <source>
        <dbReference type="ARBA" id="ARBA00022679"/>
    </source>
</evidence>
<comment type="caution">
    <text evidence="4">The sequence shown here is derived from an EMBL/GenBank/DDBJ whole genome shotgun (WGS) entry which is preliminary data.</text>
</comment>
<dbReference type="PANTHER" id="PTHR30481:SF2">
    <property type="entry name" value="SITE-SPECIFIC DNA-METHYLTRANSFERASE (ADENINE-SPECIFIC)"/>
    <property type="match status" value="1"/>
</dbReference>
<dbReference type="SUPFAM" id="SSF53335">
    <property type="entry name" value="S-adenosyl-L-methionine-dependent methyltransferases"/>
    <property type="match status" value="1"/>
</dbReference>
<dbReference type="GO" id="GO:1904047">
    <property type="term" value="F:S-adenosyl-L-methionine binding"/>
    <property type="evidence" value="ECO:0007669"/>
    <property type="project" value="TreeGrafter"/>
</dbReference>